<keyword evidence="1" id="KW-0812">Transmembrane</keyword>
<gene>
    <name evidence="2" type="ORF">BMR1_01G03275</name>
</gene>
<accession>I7IFV6</accession>
<feature type="transmembrane region" description="Helical" evidence="1">
    <location>
        <begin position="82"/>
        <end position="99"/>
    </location>
</feature>
<organism evidence="2 3">
    <name type="scientific">Babesia microti (strain RI)</name>
    <dbReference type="NCBI Taxonomy" id="1133968"/>
    <lineage>
        <taxon>Eukaryota</taxon>
        <taxon>Sar</taxon>
        <taxon>Alveolata</taxon>
        <taxon>Apicomplexa</taxon>
        <taxon>Aconoidasida</taxon>
        <taxon>Piroplasmida</taxon>
        <taxon>Babesiidae</taxon>
        <taxon>Babesia</taxon>
    </lineage>
</organism>
<name>I7IFV6_BABMR</name>
<keyword evidence="1" id="KW-0472">Membrane</keyword>
<reference evidence="2 3" key="2">
    <citation type="journal article" date="2013" name="PLoS ONE">
        <title>Whole genome mapping and re-organization of the nuclear and mitochondrial genomes of Babesia microti isolates.</title>
        <authorList>
            <person name="Cornillot E."/>
            <person name="Dassouli A."/>
            <person name="Garg A."/>
            <person name="Pachikara N."/>
            <person name="Randazzo S."/>
            <person name="Depoix D."/>
            <person name="Carcy B."/>
            <person name="Delbecq S."/>
            <person name="Frutos R."/>
            <person name="Silva J.C."/>
            <person name="Sutton R."/>
            <person name="Krause P.J."/>
            <person name="Mamoun C.B."/>
        </authorList>
    </citation>
    <scope>NUCLEOTIDE SEQUENCE [LARGE SCALE GENOMIC DNA]</scope>
    <source>
        <strain evidence="2 3">RI</strain>
    </source>
</reference>
<dbReference type="VEuPathDB" id="PiroplasmaDB:BMR1_01G03275"/>
<dbReference type="AlphaFoldDB" id="I7IFV6"/>
<protein>
    <submittedName>
        <fullName evidence="2">Uncharacterized protein</fullName>
    </submittedName>
</protein>
<dbReference type="EMBL" id="FO082871">
    <property type="protein sequence ID" value="CCF73111.1"/>
    <property type="molecule type" value="Genomic_DNA"/>
</dbReference>
<sequence>MPKSNLWKPLLITLSSFLYGLFLITLGLIELFNRKISPLFTVTTLWFGFLSILAAAGAQIGLFSKDYLTITSSVVLITLENLFIFITSIISLFDVIYNYRFYMRHRAHYVFVALEKYRWFGILVFAIISFLSLSCILYMWTFYETMEDEDVATLLGHPFNMTSDFWHYPTARSAVSKLFTPRKPMRQSSCNFPTTHSVDRVDNISSPLEAV</sequence>
<proteinExistence type="predicted"/>
<dbReference type="KEGG" id="bmic:BMR1_01G03275"/>
<reference evidence="2 3" key="3">
    <citation type="journal article" date="2016" name="Sci. Rep.">
        <title>Genome-wide diversity and gene expression profiling of Babesia microti isolates identify polymorphic genes that mediate host-pathogen interactions.</title>
        <authorList>
            <person name="Silva J.C."/>
            <person name="Cornillot E."/>
            <person name="McCracken C."/>
            <person name="Usmani-Brown S."/>
            <person name="Dwivedi A."/>
            <person name="Ifeonu O.O."/>
            <person name="Crabtree J."/>
            <person name="Gotia H.T."/>
            <person name="Virji A.Z."/>
            <person name="Reynes C."/>
            <person name="Colinge J."/>
            <person name="Kumar V."/>
            <person name="Lawres L."/>
            <person name="Pazzi J.E."/>
            <person name="Pablo J.V."/>
            <person name="Hung C."/>
            <person name="Brancato J."/>
            <person name="Kumari P."/>
            <person name="Orvis J."/>
            <person name="Tretina K."/>
            <person name="Chibucos M."/>
            <person name="Ott S."/>
            <person name="Sadzewicz L."/>
            <person name="Sengamalay N."/>
            <person name="Shetty A.C."/>
            <person name="Su Q."/>
            <person name="Tallon L."/>
            <person name="Fraser C.M."/>
            <person name="Frutos R."/>
            <person name="Molina D.M."/>
            <person name="Krause P.J."/>
            <person name="Ben Mamoun C."/>
        </authorList>
    </citation>
    <scope>NUCLEOTIDE SEQUENCE [LARGE SCALE GENOMIC DNA]</scope>
    <source>
        <strain evidence="2 3">RI</strain>
    </source>
</reference>
<reference evidence="2 3" key="1">
    <citation type="journal article" date="2012" name="Nucleic Acids Res.">
        <title>Sequencing of the smallest Apicomplexan genome from the human pathogen Babesia microti.</title>
        <authorList>
            <person name="Cornillot E."/>
            <person name="Hadj-Kaddour K."/>
            <person name="Dassouli A."/>
            <person name="Noel B."/>
            <person name="Ranwez V."/>
            <person name="Vacherie B."/>
            <person name="Augagneur Y."/>
            <person name="Bres V."/>
            <person name="Duclos A."/>
            <person name="Randazzo S."/>
            <person name="Carcy B."/>
            <person name="Debierre-Grockiego F."/>
            <person name="Delbecq S."/>
            <person name="Moubri-Menage K."/>
            <person name="Shams-Eldin H."/>
            <person name="Usmani-Brown S."/>
            <person name="Bringaud F."/>
            <person name="Wincker P."/>
            <person name="Vivares C.P."/>
            <person name="Schwarz R.T."/>
            <person name="Schetters T.P."/>
            <person name="Krause P.J."/>
            <person name="Gorenflot A."/>
            <person name="Berry V."/>
            <person name="Barbe V."/>
            <person name="Ben Mamoun C."/>
        </authorList>
    </citation>
    <scope>NUCLEOTIDE SEQUENCE [LARGE SCALE GENOMIC DNA]</scope>
    <source>
        <strain evidence="2 3">RI</strain>
    </source>
</reference>
<evidence type="ECO:0000313" key="2">
    <source>
        <dbReference type="EMBL" id="CCF73111.1"/>
    </source>
</evidence>
<keyword evidence="3" id="KW-1185">Reference proteome</keyword>
<keyword evidence="1" id="KW-1133">Transmembrane helix</keyword>
<feature type="transmembrane region" description="Helical" evidence="1">
    <location>
        <begin position="12"/>
        <end position="32"/>
    </location>
</feature>
<dbReference type="GeneID" id="24423731"/>
<dbReference type="RefSeq" id="XP_012647720.1">
    <property type="nucleotide sequence ID" value="XM_012792266.1"/>
</dbReference>
<feature type="transmembrane region" description="Helical" evidence="1">
    <location>
        <begin position="39"/>
        <end position="62"/>
    </location>
</feature>
<feature type="transmembrane region" description="Helical" evidence="1">
    <location>
        <begin position="119"/>
        <end position="140"/>
    </location>
</feature>
<dbReference type="Proteomes" id="UP000002899">
    <property type="component" value="Chromosome I"/>
</dbReference>
<evidence type="ECO:0000256" key="1">
    <source>
        <dbReference type="SAM" id="Phobius"/>
    </source>
</evidence>
<evidence type="ECO:0000313" key="3">
    <source>
        <dbReference type="Proteomes" id="UP000002899"/>
    </source>
</evidence>